<evidence type="ECO:0000313" key="2">
    <source>
        <dbReference type="EMBL" id="QNM07563.1"/>
    </source>
</evidence>
<dbReference type="Gene3D" id="3.40.225.10">
    <property type="entry name" value="Class II aldolase/adducin N-terminal domain"/>
    <property type="match status" value="1"/>
</dbReference>
<dbReference type="Pfam" id="PF00596">
    <property type="entry name" value="Aldolase_II"/>
    <property type="match status" value="1"/>
</dbReference>
<organism evidence="2 3">
    <name type="scientific">Wansuia hejianensis</name>
    <dbReference type="NCBI Taxonomy" id="2763667"/>
    <lineage>
        <taxon>Bacteria</taxon>
        <taxon>Bacillati</taxon>
        <taxon>Bacillota</taxon>
        <taxon>Clostridia</taxon>
        <taxon>Lachnospirales</taxon>
        <taxon>Lachnospiraceae</taxon>
        <taxon>Wansuia</taxon>
    </lineage>
</organism>
<dbReference type="InterPro" id="IPR001303">
    <property type="entry name" value="Aldolase_II/adducin_N"/>
</dbReference>
<accession>A0A7G9G9T1</accession>
<reference evidence="2 3" key="1">
    <citation type="submission" date="2020-08" db="EMBL/GenBank/DDBJ databases">
        <authorList>
            <person name="Liu C."/>
            <person name="Sun Q."/>
        </authorList>
    </citation>
    <scope>NUCLEOTIDE SEQUENCE [LARGE SCALE GENOMIC DNA]</scope>
    <source>
        <strain evidence="2 3">NSJ-29</strain>
    </source>
</reference>
<evidence type="ECO:0000259" key="1">
    <source>
        <dbReference type="SMART" id="SM01007"/>
    </source>
</evidence>
<dbReference type="EMBL" id="CP060635">
    <property type="protein sequence ID" value="QNM07563.1"/>
    <property type="molecule type" value="Genomic_DNA"/>
</dbReference>
<dbReference type="KEGG" id="whj:H9Q79_11575"/>
<keyword evidence="3" id="KW-1185">Reference proteome</keyword>
<dbReference type="AlphaFoldDB" id="A0A7G9G9T1"/>
<evidence type="ECO:0000313" key="3">
    <source>
        <dbReference type="Proteomes" id="UP000515860"/>
    </source>
</evidence>
<name>A0A7G9G9T1_9FIRM</name>
<dbReference type="Proteomes" id="UP000515860">
    <property type="component" value="Chromosome"/>
</dbReference>
<dbReference type="SMART" id="SM01007">
    <property type="entry name" value="Aldolase_II"/>
    <property type="match status" value="1"/>
</dbReference>
<gene>
    <name evidence="2" type="ORF">H9Q79_11575</name>
</gene>
<dbReference type="SUPFAM" id="SSF53639">
    <property type="entry name" value="AraD/HMP-PK domain-like"/>
    <property type="match status" value="1"/>
</dbReference>
<sequence length="368" mass="40925">MSDFVNNNRKLLEEYVRLSHCSGGRSDYVQGGGGNTSVKLAGGKMAIKASGYRLSDVGTEQAYSVLDYQMLRSFYGGHEAKDFQDVEAAGAAQTKQAQCRIEGLPELRPSVEAGFHSILGRFVSHTHSVYANLACCTESCREILQRVLDGADYRWGWVPYSNPGANLTFAVQEEGRRVKESQGEEPAVYFMQNHGLVVHHSECEACLGIQEDVNRRLAEYFGLKLEEYPEVVLQELEEGLYRSEIPFLEQAFRSGIYTENHLLYAPLCPDQMVFLVGTFKTEGGRMPGQDCCTADPETGKLYFRMSKGKAQVTAEVLLSVVFLEEHIRNAGYKTAVLGEAAQEFVNNWESEKYRKSLSGGAGAESKKK</sequence>
<dbReference type="RefSeq" id="WP_249328339.1">
    <property type="nucleotide sequence ID" value="NZ_CP060635.1"/>
</dbReference>
<feature type="domain" description="Class II aldolase/adducin N-terminal" evidence="1">
    <location>
        <begin position="13"/>
        <end position="221"/>
    </location>
</feature>
<proteinExistence type="predicted"/>
<protein>
    <submittedName>
        <fullName evidence="2">Class II aldolase/adducin family protein</fullName>
    </submittedName>
</protein>
<dbReference type="InterPro" id="IPR036409">
    <property type="entry name" value="Aldolase_II/adducin_N_sf"/>
</dbReference>